<feature type="region of interest" description="Disordered" evidence="8">
    <location>
        <begin position="1"/>
        <end position="29"/>
    </location>
</feature>
<feature type="region of interest" description="Disordered" evidence="8">
    <location>
        <begin position="393"/>
        <end position="422"/>
    </location>
</feature>
<reference evidence="10 11" key="1">
    <citation type="submission" date="2017-03" db="EMBL/GenBank/DDBJ databases">
        <title>Widespread Adenine N6-methylation of Active Genes in Fungi.</title>
        <authorList>
            <consortium name="DOE Joint Genome Institute"/>
            <person name="Mondo S.J."/>
            <person name="Dannebaum R.O."/>
            <person name="Kuo R.C."/>
            <person name="Louie K.B."/>
            <person name="Bewick A.J."/>
            <person name="Labutti K."/>
            <person name="Haridas S."/>
            <person name="Kuo A."/>
            <person name="Salamov A."/>
            <person name="Ahrendt S.R."/>
            <person name="Lau R."/>
            <person name="Bowen B.P."/>
            <person name="Lipzen A."/>
            <person name="Sullivan W."/>
            <person name="Andreopoulos W.B."/>
            <person name="Clum A."/>
            <person name="Lindquist E."/>
            <person name="Daum C."/>
            <person name="Northen T.R."/>
            <person name="Ramamoorthy G."/>
            <person name="Schmitz R.J."/>
            <person name="Gryganskyi A."/>
            <person name="Culley D."/>
            <person name="Magnuson J."/>
            <person name="James T.Y."/>
            <person name="O'Malley M.A."/>
            <person name="Stajich J.E."/>
            <person name="Spatafora J.W."/>
            <person name="Visel A."/>
            <person name="Grigoriev I.V."/>
        </authorList>
    </citation>
    <scope>NUCLEOTIDE SEQUENCE [LARGE SCALE GENOMIC DNA]</scope>
    <source>
        <strain evidence="10 11">NRRL Y-17943</strain>
    </source>
</reference>
<comment type="caution">
    <text evidence="10">The sequence shown here is derived from an EMBL/GenBank/DDBJ whole genome shotgun (WGS) entry which is preliminary data.</text>
</comment>
<dbReference type="EMBL" id="NBSH01000001">
    <property type="protein sequence ID" value="ORX40701.1"/>
    <property type="molecule type" value="Genomic_DNA"/>
</dbReference>
<dbReference type="SUPFAM" id="SSF144000">
    <property type="entry name" value="Oxysterol-binding protein-like"/>
    <property type="match status" value="1"/>
</dbReference>
<evidence type="ECO:0000313" key="11">
    <source>
        <dbReference type="Proteomes" id="UP000193218"/>
    </source>
</evidence>
<keyword evidence="4" id="KW-0445">Lipid transport</keyword>
<evidence type="ECO:0000256" key="4">
    <source>
        <dbReference type="ARBA" id="ARBA00023055"/>
    </source>
</evidence>
<dbReference type="OrthoDB" id="416222at2759"/>
<dbReference type="SMART" id="SM00248">
    <property type="entry name" value="ANK"/>
    <property type="match status" value="3"/>
</dbReference>
<dbReference type="SUPFAM" id="SSF48403">
    <property type="entry name" value="Ankyrin repeat"/>
    <property type="match status" value="1"/>
</dbReference>
<dbReference type="GeneID" id="33556120"/>
<dbReference type="GO" id="GO:0032934">
    <property type="term" value="F:sterol binding"/>
    <property type="evidence" value="ECO:0007669"/>
    <property type="project" value="TreeGrafter"/>
</dbReference>
<evidence type="ECO:0000259" key="9">
    <source>
        <dbReference type="PROSITE" id="PS50003"/>
    </source>
</evidence>
<dbReference type="CDD" id="cd13292">
    <property type="entry name" value="PH_Osh1p_Osh2p_yeast"/>
    <property type="match status" value="1"/>
</dbReference>
<evidence type="ECO:0000256" key="2">
    <source>
        <dbReference type="ARBA" id="ARBA00022448"/>
    </source>
</evidence>
<dbReference type="GO" id="GO:0005635">
    <property type="term" value="C:nuclear envelope"/>
    <property type="evidence" value="ECO:0007669"/>
    <property type="project" value="TreeGrafter"/>
</dbReference>
<feature type="repeat" description="ANK" evidence="6">
    <location>
        <begin position="218"/>
        <end position="250"/>
    </location>
</feature>
<dbReference type="Pfam" id="PF01237">
    <property type="entry name" value="Oxysterol_BP"/>
    <property type="match status" value="1"/>
</dbReference>
<dbReference type="Pfam" id="PF00169">
    <property type="entry name" value="PH"/>
    <property type="match status" value="1"/>
</dbReference>
<dbReference type="GO" id="GO:0006869">
    <property type="term" value="P:lipid transport"/>
    <property type="evidence" value="ECO:0007669"/>
    <property type="project" value="UniProtKB-KW"/>
</dbReference>
<dbReference type="GO" id="GO:0005886">
    <property type="term" value="C:plasma membrane"/>
    <property type="evidence" value="ECO:0007669"/>
    <property type="project" value="TreeGrafter"/>
</dbReference>
<evidence type="ECO:0000256" key="1">
    <source>
        <dbReference type="ARBA" id="ARBA00008842"/>
    </source>
</evidence>
<dbReference type="InterPro" id="IPR000648">
    <property type="entry name" value="Oxysterol-bd"/>
</dbReference>
<dbReference type="GO" id="GO:0034727">
    <property type="term" value="P:piecemeal microautophagy of the nucleus"/>
    <property type="evidence" value="ECO:0007669"/>
    <property type="project" value="TreeGrafter"/>
</dbReference>
<dbReference type="FunCoup" id="A0A1Y1URL8">
    <property type="interactions" value="296"/>
</dbReference>
<sequence length="1189" mass="131438">MASATSRAMPTSQSRPRLSKSDSTVSFQSNASTPSAALYNFKLLEALRSDDPKMVQPFIDELKPSPTSAAGQADVLRAGNLLGMAVRVSSMPIVNLIISSPSITSPNLPVSSASLATSLHVASEIGRIEAVQLLLNHPKINDTIRDDQGRTPLECAANAEVAALIEESRTNLQLQYLGHLGDYVSSPLNSVEESLAMVDFLEGSRVEILNLNALDEKSGTSLLHEAAHRRDLRLVELALKRGADVFVRDRKGRRVLEGEKGADERIKVFLKQFNNQDNLVQNKSDGRPPDLKGFLSKWVNYRSGWRTRWFVLENGVLSYYRNREDETVACRGSIAMATAKIHPSTDGSRFEVGSRVSSSVPKMIVKSAHRAEIARWIQAIKLNVEYYSNQAESSGRGLDVKTSNRSLSSSSSQKPVGSAIQSLPPSDSFLSAKLARTTTGLSNLSVNPPAASSSMLSSINPVVETEDEESLSIYEAAEKDSIVESIRDQPHPPAHGIPHENTYDLGVLNIKAQVELTQQLVNSISITPPGSPIRGGAPLVRTNSRQQAVKEALRASLETLATQVSVQTIMAQDRERYLLGRIQRELEARKVWEENMLAVAQQQADTDRQLNEAAKDNEKKRRALRKARGVLAGLSNADSLPTSPALESATTPLSGILDKATTPSTSTDYRSLASPPLLDQSISNMREINDAHDEIIAAAGAESDSDEEEFFDAVEANTIPNLQLHESIANPAMQRAAEDKAATGGNSKNTIVAYLGRKSLEPYGHLRSRLPIDDDKRPSVSLWSILKSSVGKDLTKISFPVSFNECTSMLQRMTEDMEYDACLTVAAEQEDSLKRIAFVGAFAMSNYSSTIGRIAKPFNPLLSQTFEYALPNRYRYVSEQVSHHPPISTCYCEAPRWKYYGEVDTQNKFQGRSFEIRPTGVVHVELIIPLSWVKGVDYPAAGPEYGSEFVVEHYSWRKVTTNISGFITGSPVIDHYGDLIVTNHRTGETCTLTFKPRGWRGSNAFEIKGDVVTAEGQTAWDIAGRWDSQLVARKSGTGSAPLDADAKFAPSQKEYLLLWRKTESPKSPFNLTQFAISLNDIPEGLEPYLCPTDCRLRTDQRAFENAEYDLAQELKTANEDKQRMTRKLRAEGKVPPHEPRWFEPATEADTNERVWLPKRAEDGEVKFWAEREKKDWSDVEHIFVEADSN</sequence>
<feature type="compositionally biased region" description="Basic and acidic residues" evidence="8">
    <location>
        <begin position="605"/>
        <end position="619"/>
    </location>
</feature>
<dbReference type="InterPro" id="IPR011993">
    <property type="entry name" value="PH-like_dom_sf"/>
</dbReference>
<organism evidence="10 11">
    <name type="scientific">Kockovaella imperatae</name>
    <dbReference type="NCBI Taxonomy" id="4999"/>
    <lineage>
        <taxon>Eukaryota</taxon>
        <taxon>Fungi</taxon>
        <taxon>Dikarya</taxon>
        <taxon>Basidiomycota</taxon>
        <taxon>Agaricomycotina</taxon>
        <taxon>Tremellomycetes</taxon>
        <taxon>Tremellales</taxon>
        <taxon>Cuniculitremaceae</taxon>
        <taxon>Kockovaella</taxon>
    </lineage>
</organism>
<evidence type="ECO:0000256" key="5">
    <source>
        <dbReference type="ARBA" id="ARBA00023121"/>
    </source>
</evidence>
<keyword evidence="6" id="KW-0040">ANK repeat</keyword>
<dbReference type="Gene3D" id="2.30.29.30">
    <property type="entry name" value="Pleckstrin-homology domain (PH domain)/Phosphotyrosine-binding domain (PTB)"/>
    <property type="match status" value="1"/>
</dbReference>
<keyword evidence="3" id="KW-0597">Phosphoprotein</keyword>
<dbReference type="Proteomes" id="UP000193218">
    <property type="component" value="Unassembled WGS sequence"/>
</dbReference>
<dbReference type="InterPro" id="IPR018494">
    <property type="entry name" value="Oxysterol-bd_CS"/>
</dbReference>
<dbReference type="Pfam" id="PF00023">
    <property type="entry name" value="Ank"/>
    <property type="match status" value="1"/>
</dbReference>
<accession>A0A1Y1URL8</accession>
<dbReference type="AlphaFoldDB" id="A0A1Y1URL8"/>
<dbReference type="RefSeq" id="XP_021874380.1">
    <property type="nucleotide sequence ID" value="XM_022014312.1"/>
</dbReference>
<dbReference type="InterPro" id="IPR037239">
    <property type="entry name" value="OSBP_sf"/>
</dbReference>
<dbReference type="GO" id="GO:0006887">
    <property type="term" value="P:exocytosis"/>
    <property type="evidence" value="ECO:0007669"/>
    <property type="project" value="TreeGrafter"/>
</dbReference>
<dbReference type="SUPFAM" id="SSF50729">
    <property type="entry name" value="PH domain-like"/>
    <property type="match status" value="1"/>
</dbReference>
<dbReference type="GO" id="GO:0097038">
    <property type="term" value="C:perinuclear endoplasmic reticulum"/>
    <property type="evidence" value="ECO:0007669"/>
    <property type="project" value="TreeGrafter"/>
</dbReference>
<dbReference type="GO" id="GO:0005829">
    <property type="term" value="C:cytosol"/>
    <property type="evidence" value="ECO:0007669"/>
    <property type="project" value="TreeGrafter"/>
</dbReference>
<dbReference type="InterPro" id="IPR001849">
    <property type="entry name" value="PH_domain"/>
</dbReference>
<name>A0A1Y1URL8_9TREE</name>
<dbReference type="InterPro" id="IPR036770">
    <property type="entry name" value="Ankyrin_rpt-contain_sf"/>
</dbReference>
<feature type="region of interest" description="Disordered" evidence="8">
    <location>
        <begin position="635"/>
        <end position="673"/>
    </location>
</feature>
<evidence type="ECO:0000256" key="3">
    <source>
        <dbReference type="ARBA" id="ARBA00022553"/>
    </source>
</evidence>
<evidence type="ECO:0000256" key="8">
    <source>
        <dbReference type="SAM" id="MobiDB-lite"/>
    </source>
</evidence>
<protein>
    <submittedName>
        <fullName evidence="10">Oxysterol-binding protein-domain-containing protein</fullName>
    </submittedName>
</protein>
<dbReference type="Gene3D" id="1.25.40.20">
    <property type="entry name" value="Ankyrin repeat-containing domain"/>
    <property type="match status" value="2"/>
</dbReference>
<dbReference type="PROSITE" id="PS50003">
    <property type="entry name" value="PH_DOMAIN"/>
    <property type="match status" value="1"/>
</dbReference>
<evidence type="ECO:0000256" key="7">
    <source>
        <dbReference type="RuleBase" id="RU003844"/>
    </source>
</evidence>
<dbReference type="FunFam" id="2.40.160.120:FF:000017">
    <property type="entry name" value="Oxysterol-binding protein homolog C2F12.05c"/>
    <property type="match status" value="1"/>
</dbReference>
<evidence type="ECO:0000256" key="6">
    <source>
        <dbReference type="PROSITE-ProRule" id="PRU00023"/>
    </source>
</evidence>
<keyword evidence="11" id="KW-1185">Reference proteome</keyword>
<comment type="similarity">
    <text evidence="1 7">Belongs to the OSBP family.</text>
</comment>
<dbReference type="GO" id="GO:0006897">
    <property type="term" value="P:endocytosis"/>
    <property type="evidence" value="ECO:0007669"/>
    <property type="project" value="TreeGrafter"/>
</dbReference>
<dbReference type="PANTHER" id="PTHR10972">
    <property type="entry name" value="OXYSTEROL-BINDING PROTEIN-RELATED"/>
    <property type="match status" value="1"/>
</dbReference>
<feature type="compositionally biased region" description="Low complexity" evidence="8">
    <location>
        <begin position="403"/>
        <end position="419"/>
    </location>
</feature>
<dbReference type="GO" id="GO:0030011">
    <property type="term" value="P:maintenance of cell polarity"/>
    <property type="evidence" value="ECO:0007669"/>
    <property type="project" value="TreeGrafter"/>
</dbReference>
<dbReference type="InterPro" id="IPR002110">
    <property type="entry name" value="Ankyrin_rpt"/>
</dbReference>
<feature type="domain" description="PH" evidence="9">
    <location>
        <begin position="288"/>
        <end position="385"/>
    </location>
</feature>
<keyword evidence="5" id="KW-0446">Lipid-binding</keyword>
<dbReference type="InParanoid" id="A0A1Y1URL8"/>
<proteinExistence type="inferred from homology"/>
<dbReference type="PANTHER" id="PTHR10972:SF205">
    <property type="entry name" value="OXYSTEROL-BINDING PROTEIN 1"/>
    <property type="match status" value="1"/>
</dbReference>
<dbReference type="STRING" id="4999.A0A1Y1URL8"/>
<evidence type="ECO:0000313" key="10">
    <source>
        <dbReference type="EMBL" id="ORX40701.1"/>
    </source>
</evidence>
<dbReference type="PROSITE" id="PS50088">
    <property type="entry name" value="ANK_REPEAT"/>
    <property type="match status" value="1"/>
</dbReference>
<dbReference type="PROSITE" id="PS01013">
    <property type="entry name" value="OSBP"/>
    <property type="match status" value="1"/>
</dbReference>
<dbReference type="SMART" id="SM00233">
    <property type="entry name" value="PH"/>
    <property type="match status" value="1"/>
</dbReference>
<keyword evidence="2" id="KW-0813">Transport</keyword>
<dbReference type="Gene3D" id="2.40.160.120">
    <property type="match status" value="1"/>
</dbReference>
<gene>
    <name evidence="10" type="ORF">BD324DRAFT_611820</name>
</gene>
<feature type="region of interest" description="Disordered" evidence="8">
    <location>
        <begin position="602"/>
        <end position="621"/>
    </location>
</feature>
<dbReference type="PROSITE" id="PS50297">
    <property type="entry name" value="ANK_REP_REGION"/>
    <property type="match status" value="1"/>
</dbReference>